<reference evidence="2 3" key="1">
    <citation type="submission" date="2023-10" db="EMBL/GenBank/DDBJ databases">
        <title>Genome-Wide Identification Analysis in wild type Solanum Pinnatisectum Reveals Some Genes Defensing Phytophthora Infestans.</title>
        <authorList>
            <person name="Sun C."/>
        </authorList>
    </citation>
    <scope>NUCLEOTIDE SEQUENCE [LARGE SCALE GENOMIC DNA]</scope>
    <source>
        <strain evidence="2">LQN</strain>
        <tissue evidence="2">Leaf</tissue>
    </source>
</reference>
<name>A0AAV9M4M4_9SOLN</name>
<dbReference type="EMBL" id="JAWPEI010000003">
    <property type="protein sequence ID" value="KAK4731925.1"/>
    <property type="molecule type" value="Genomic_DNA"/>
</dbReference>
<evidence type="ECO:0000313" key="2">
    <source>
        <dbReference type="EMBL" id="KAK4731925.1"/>
    </source>
</evidence>
<feature type="compositionally biased region" description="Acidic residues" evidence="1">
    <location>
        <begin position="40"/>
        <end position="50"/>
    </location>
</feature>
<proteinExistence type="predicted"/>
<sequence length="423" mass="47213">MNGCSNILPNPEEIRSLDLLDNNHVPPTQPDSSIVNNEEVQPEEVPDFEDFSSKPPEQLLRRSTRVVHLHKYNLPKATQPHEQPNQSFRTPNSQAQQADNVSGVPHNTFSGRTALGSAGIEDLKIYMKCYVDNKIGALDDKIEALESLIKRNHSELLKVVGAKDNKTEEPHMTDDSVEKGNVDPQSNSDNFYQQTISPMQMDFATVDHDVDVSAVEVGKQTVSEENDDGANTIQQDFKKHASNPVVVDTSDSTTSASISSGTEATIDALVYGLSNQPSNVKPLSVIIPLQLTESDDFLSDSQLPTQLPVKEHAPNIDTKTTAQHNRMSSKVLQSPYMNYFGSSDKGKEKIDDDICPYTPFEDCRITYQLSSGLMQEKPSEAKYRGKSALFDFDHMDFVIAFPVNKNWFYTMSHSMKCWTDQVH</sequence>
<protein>
    <recommendedName>
        <fullName evidence="4">Ulp1 protease family, C-terminal catalytic domain containing protein</fullName>
    </recommendedName>
</protein>
<comment type="caution">
    <text evidence="2">The sequence shown here is derived from an EMBL/GenBank/DDBJ whole genome shotgun (WGS) entry which is preliminary data.</text>
</comment>
<evidence type="ECO:0008006" key="4">
    <source>
        <dbReference type="Google" id="ProtNLM"/>
    </source>
</evidence>
<feature type="region of interest" description="Disordered" evidence="1">
    <location>
        <begin position="75"/>
        <end position="106"/>
    </location>
</feature>
<feature type="compositionally biased region" description="Basic and acidic residues" evidence="1">
    <location>
        <begin position="164"/>
        <end position="181"/>
    </location>
</feature>
<feature type="region of interest" description="Disordered" evidence="1">
    <location>
        <begin position="20"/>
        <end position="57"/>
    </location>
</feature>
<dbReference type="AlphaFoldDB" id="A0AAV9M4M4"/>
<feature type="compositionally biased region" description="Polar residues" evidence="1">
    <location>
        <begin position="80"/>
        <end position="106"/>
    </location>
</feature>
<accession>A0AAV9M4M4</accession>
<dbReference type="Proteomes" id="UP001311915">
    <property type="component" value="Unassembled WGS sequence"/>
</dbReference>
<evidence type="ECO:0000313" key="3">
    <source>
        <dbReference type="Proteomes" id="UP001311915"/>
    </source>
</evidence>
<feature type="region of interest" description="Disordered" evidence="1">
    <location>
        <begin position="164"/>
        <end position="187"/>
    </location>
</feature>
<gene>
    <name evidence="2" type="ORF">R3W88_024913</name>
</gene>
<organism evidence="2 3">
    <name type="scientific">Solanum pinnatisectum</name>
    <name type="common">tansyleaf nightshade</name>
    <dbReference type="NCBI Taxonomy" id="50273"/>
    <lineage>
        <taxon>Eukaryota</taxon>
        <taxon>Viridiplantae</taxon>
        <taxon>Streptophyta</taxon>
        <taxon>Embryophyta</taxon>
        <taxon>Tracheophyta</taxon>
        <taxon>Spermatophyta</taxon>
        <taxon>Magnoliopsida</taxon>
        <taxon>eudicotyledons</taxon>
        <taxon>Gunneridae</taxon>
        <taxon>Pentapetalae</taxon>
        <taxon>asterids</taxon>
        <taxon>lamiids</taxon>
        <taxon>Solanales</taxon>
        <taxon>Solanaceae</taxon>
        <taxon>Solanoideae</taxon>
        <taxon>Solaneae</taxon>
        <taxon>Solanum</taxon>
    </lineage>
</organism>
<keyword evidence="3" id="KW-1185">Reference proteome</keyword>
<evidence type="ECO:0000256" key="1">
    <source>
        <dbReference type="SAM" id="MobiDB-lite"/>
    </source>
</evidence>